<protein>
    <submittedName>
        <fullName evidence="1">Uncharacterized protein</fullName>
    </submittedName>
</protein>
<sequence length="559" mass="61850">MTSNSAFYIQLKKRYIAQSVLTSYPWKTETKDRLNDLMDQILYLYARIAAGGDIELAKQQLRAQLREKASIFPIVVDRETVWSKMVQDRRRENAQLKVVGQDGDLLASEKTVLKTPIGTLSLPSWISRRPLIFILACFVLCGIIKVQPFQREEESNCLAMLVFCTILWATEAIPLFVTSFCVPLFTVVLRLIRSADGEDVRLSASDATKYIFSQMFSPTIMLLIGGFTIAAVLSKTRLDTMVATRVLNAAGSKPSTVLLCLMLVATFASMWISNVAAPTLCYALIKPITDELSPKSAFSRCLIIAIALAANIGGQASPISSPQNLIALGTIWAFLHIGYRWEHDLEIPRMRKNQDPLTRTHYFVLFVTLATIALWCAEKSMEKWIGDMGIIAIIPIIAFFGTGILSKEDFHNFHWSIVFLAMGGIALGKAVLSSGLLEDLDRVLQGAVEGMGLYKILIVFSGIALVIATFISHTIAAVLLVPIAERIGNSMEEPHPRLLIMARMGLPVSGFPNMTAITQENKLGQRYIEASDFLKNGVPASILATIVRIFKVILQEAFP</sequence>
<dbReference type="Proteomes" id="UP001241377">
    <property type="component" value="Unassembled WGS sequence"/>
</dbReference>
<name>A0ACC2VIS8_9TREE</name>
<gene>
    <name evidence="1" type="ORF">QFC19_006233</name>
</gene>
<organism evidence="1 2">
    <name type="scientific">Naganishia cerealis</name>
    <dbReference type="NCBI Taxonomy" id="610337"/>
    <lineage>
        <taxon>Eukaryota</taxon>
        <taxon>Fungi</taxon>
        <taxon>Dikarya</taxon>
        <taxon>Basidiomycota</taxon>
        <taxon>Agaricomycotina</taxon>
        <taxon>Tremellomycetes</taxon>
        <taxon>Filobasidiales</taxon>
        <taxon>Filobasidiaceae</taxon>
        <taxon>Naganishia</taxon>
    </lineage>
</organism>
<dbReference type="EMBL" id="JASBWR010000073">
    <property type="protein sequence ID" value="KAJ9098894.1"/>
    <property type="molecule type" value="Genomic_DNA"/>
</dbReference>
<evidence type="ECO:0000313" key="1">
    <source>
        <dbReference type="EMBL" id="KAJ9098894.1"/>
    </source>
</evidence>
<keyword evidence="2" id="KW-1185">Reference proteome</keyword>
<comment type="caution">
    <text evidence="1">The sequence shown here is derived from an EMBL/GenBank/DDBJ whole genome shotgun (WGS) entry which is preliminary data.</text>
</comment>
<proteinExistence type="predicted"/>
<accession>A0ACC2VIS8</accession>
<evidence type="ECO:0000313" key="2">
    <source>
        <dbReference type="Proteomes" id="UP001241377"/>
    </source>
</evidence>
<reference evidence="1" key="1">
    <citation type="submission" date="2023-04" db="EMBL/GenBank/DDBJ databases">
        <title>Draft Genome sequencing of Naganishia species isolated from polar environments using Oxford Nanopore Technology.</title>
        <authorList>
            <person name="Leo P."/>
            <person name="Venkateswaran K."/>
        </authorList>
    </citation>
    <scope>NUCLEOTIDE SEQUENCE</scope>
    <source>
        <strain evidence="1">MNA-CCFEE 5261</strain>
    </source>
</reference>